<dbReference type="EMBL" id="LAZR01010095">
    <property type="protein sequence ID" value="KKM68851.1"/>
    <property type="molecule type" value="Genomic_DNA"/>
</dbReference>
<accession>A0A0F9K2G1</accession>
<name>A0A0F9K2G1_9ZZZZ</name>
<gene>
    <name evidence="1" type="ORF">LCGC14_1456790</name>
</gene>
<evidence type="ECO:0000313" key="1">
    <source>
        <dbReference type="EMBL" id="KKM68851.1"/>
    </source>
</evidence>
<organism evidence="1">
    <name type="scientific">marine sediment metagenome</name>
    <dbReference type="NCBI Taxonomy" id="412755"/>
    <lineage>
        <taxon>unclassified sequences</taxon>
        <taxon>metagenomes</taxon>
        <taxon>ecological metagenomes</taxon>
    </lineage>
</organism>
<reference evidence="1" key="1">
    <citation type="journal article" date="2015" name="Nature">
        <title>Complex archaea that bridge the gap between prokaryotes and eukaryotes.</title>
        <authorList>
            <person name="Spang A."/>
            <person name="Saw J.H."/>
            <person name="Jorgensen S.L."/>
            <person name="Zaremba-Niedzwiedzka K."/>
            <person name="Martijn J."/>
            <person name="Lind A.E."/>
            <person name="van Eijk R."/>
            <person name="Schleper C."/>
            <person name="Guy L."/>
            <person name="Ettema T.J."/>
        </authorList>
    </citation>
    <scope>NUCLEOTIDE SEQUENCE</scope>
</reference>
<dbReference type="AlphaFoldDB" id="A0A0F9K2G1"/>
<sequence length="179" mass="21426">MSKTCTLCKCTKDSVYFYRDRRASDGHRSECKSCYCQKYYSQERDREYKKIFYRRHTAKIKSYKKKRFRDRYKSDIQFRLAHNLRSRLRNAIGKGFKTGSAVRDLGCSIEELKTHLASKFQLGMSWENYGEWHIDHIVPLCSFNLANREQLTRACNYKNLQPLWAEDNMIKGRIAIHDR</sequence>
<protein>
    <submittedName>
        <fullName evidence="1">Uncharacterized protein</fullName>
    </submittedName>
</protein>
<comment type="caution">
    <text evidence="1">The sequence shown here is derived from an EMBL/GenBank/DDBJ whole genome shotgun (WGS) entry which is preliminary data.</text>
</comment>
<proteinExistence type="predicted"/>